<keyword evidence="3 9" id="KW-0863">Zinc-finger</keyword>
<dbReference type="Gene3D" id="3.30.50.10">
    <property type="entry name" value="Erythroid Transcription Factor GATA-1, subunit A"/>
    <property type="match status" value="2"/>
</dbReference>
<feature type="region of interest" description="Disordered" evidence="10">
    <location>
        <begin position="390"/>
        <end position="414"/>
    </location>
</feature>
<evidence type="ECO:0000256" key="6">
    <source>
        <dbReference type="ARBA" id="ARBA00023125"/>
    </source>
</evidence>
<feature type="region of interest" description="Disordered" evidence="10">
    <location>
        <begin position="481"/>
        <end position="504"/>
    </location>
</feature>
<keyword evidence="13" id="KW-1185">Reference proteome</keyword>
<evidence type="ECO:0000256" key="9">
    <source>
        <dbReference type="PROSITE-ProRule" id="PRU00094"/>
    </source>
</evidence>
<dbReference type="InterPro" id="IPR000679">
    <property type="entry name" value="Znf_GATA"/>
</dbReference>
<feature type="region of interest" description="Disordered" evidence="10">
    <location>
        <begin position="1"/>
        <end position="85"/>
    </location>
</feature>
<dbReference type="Pfam" id="PF00320">
    <property type="entry name" value="GATA"/>
    <property type="match status" value="2"/>
</dbReference>
<keyword evidence="7" id="KW-0804">Transcription</keyword>
<dbReference type="GO" id="GO:0045944">
    <property type="term" value="P:positive regulation of transcription by RNA polymerase II"/>
    <property type="evidence" value="ECO:0007669"/>
    <property type="project" value="TreeGrafter"/>
</dbReference>
<keyword evidence="6" id="KW-0238">DNA-binding</keyword>
<dbReference type="GO" id="GO:0045165">
    <property type="term" value="P:cell fate commitment"/>
    <property type="evidence" value="ECO:0007669"/>
    <property type="project" value="TreeGrafter"/>
</dbReference>
<evidence type="ECO:0000256" key="5">
    <source>
        <dbReference type="ARBA" id="ARBA00023015"/>
    </source>
</evidence>
<dbReference type="GO" id="GO:0000978">
    <property type="term" value="F:RNA polymerase II cis-regulatory region sequence-specific DNA binding"/>
    <property type="evidence" value="ECO:0007669"/>
    <property type="project" value="TreeGrafter"/>
</dbReference>
<dbReference type="Proteomes" id="UP001153712">
    <property type="component" value="Chromosome 1"/>
</dbReference>
<dbReference type="GO" id="GO:0000981">
    <property type="term" value="F:DNA-binding transcription factor activity, RNA polymerase II-specific"/>
    <property type="evidence" value="ECO:0007669"/>
    <property type="project" value="TreeGrafter"/>
</dbReference>
<evidence type="ECO:0000256" key="4">
    <source>
        <dbReference type="ARBA" id="ARBA00022833"/>
    </source>
</evidence>
<feature type="domain" description="GATA-type" evidence="11">
    <location>
        <begin position="291"/>
        <end position="343"/>
    </location>
</feature>
<dbReference type="GO" id="GO:0005634">
    <property type="term" value="C:nucleus"/>
    <property type="evidence" value="ECO:0007669"/>
    <property type="project" value="UniProtKB-SubCell"/>
</dbReference>
<evidence type="ECO:0000313" key="13">
    <source>
        <dbReference type="Proteomes" id="UP001153712"/>
    </source>
</evidence>
<dbReference type="CDD" id="cd00202">
    <property type="entry name" value="ZnF_GATA"/>
    <property type="match status" value="2"/>
</dbReference>
<dbReference type="InterPro" id="IPR039355">
    <property type="entry name" value="Transcription_factor_GATA"/>
</dbReference>
<dbReference type="SMART" id="SM00401">
    <property type="entry name" value="ZnF_GATA"/>
    <property type="match status" value="2"/>
</dbReference>
<comment type="subcellular location">
    <subcellularLocation>
        <location evidence="1">Nucleus</location>
    </subcellularLocation>
</comment>
<evidence type="ECO:0000256" key="10">
    <source>
        <dbReference type="SAM" id="MobiDB-lite"/>
    </source>
</evidence>
<dbReference type="PROSITE" id="PS00344">
    <property type="entry name" value="GATA_ZN_FINGER_1"/>
    <property type="match status" value="2"/>
</dbReference>
<keyword evidence="8" id="KW-0539">Nucleus</keyword>
<sequence>MTDSNMDSKEEKQASPENVKLKTEASEPEAPPAQATATGVIRRNFITPAGTIVETNEEQPPEPTTEEVVKTTSSNPSPAEQKTEPAEIVYTAEVLPQEQREQFADAKSYAVEMPAENFPNPSFTQDISYVNIEGTVVPVTISEMEHPGDYANLQTAQYNNGYTDGTQYLTNHQYQNMYIERSTVDNSPSATVLYRGDDPNLGASRFQANYDISSTQSQVNLLPASGETYYTSTSNWTPTSSGSYPQQYPSGTINVLQADSTQAFGTPYINATWSSNSMEDGRQSSQEVLVKECVNCGASVTPLWRRDGTGHYLCNACGLYHKINGVHRPPTKPTKKPQATGNRRNGVTCANCKTNNTTLWRRNNQGEPVCNACGLYYKLHNVNRPISMKKEGIQTRKRRPKNSSVGSPASAAGQVRMGLPTYQYSDMDVQQDQYQLPVNLYSQRPQVSYRHYGTENIGTLNAQPLQPIITHDDEQASVITSTSQQARFRTNVEEDEGSNPSMQS</sequence>
<keyword evidence="2" id="KW-0479">Metal-binding</keyword>
<dbReference type="SUPFAM" id="SSF57716">
    <property type="entry name" value="Glucocorticoid receptor-like (DNA-binding domain)"/>
    <property type="match status" value="2"/>
</dbReference>
<evidence type="ECO:0000256" key="8">
    <source>
        <dbReference type="ARBA" id="ARBA00023242"/>
    </source>
</evidence>
<dbReference type="FunFam" id="3.30.50.10:FF:000032">
    <property type="entry name" value="Transcription factor GATA-3"/>
    <property type="match status" value="1"/>
</dbReference>
<organism evidence="12 13">
    <name type="scientific">Phyllotreta striolata</name>
    <name type="common">Striped flea beetle</name>
    <name type="synonym">Crioceris striolata</name>
    <dbReference type="NCBI Taxonomy" id="444603"/>
    <lineage>
        <taxon>Eukaryota</taxon>
        <taxon>Metazoa</taxon>
        <taxon>Ecdysozoa</taxon>
        <taxon>Arthropoda</taxon>
        <taxon>Hexapoda</taxon>
        <taxon>Insecta</taxon>
        <taxon>Pterygota</taxon>
        <taxon>Neoptera</taxon>
        <taxon>Endopterygota</taxon>
        <taxon>Coleoptera</taxon>
        <taxon>Polyphaga</taxon>
        <taxon>Cucujiformia</taxon>
        <taxon>Chrysomeloidea</taxon>
        <taxon>Chrysomelidae</taxon>
        <taxon>Galerucinae</taxon>
        <taxon>Alticini</taxon>
        <taxon>Phyllotreta</taxon>
    </lineage>
</organism>
<accession>A0A9N9T951</accession>
<dbReference type="GO" id="GO:0008270">
    <property type="term" value="F:zinc ion binding"/>
    <property type="evidence" value="ECO:0007669"/>
    <property type="project" value="UniProtKB-KW"/>
</dbReference>
<feature type="domain" description="GATA-type" evidence="11">
    <location>
        <begin position="343"/>
        <end position="396"/>
    </location>
</feature>
<dbReference type="PRINTS" id="PR00619">
    <property type="entry name" value="GATAZNFINGER"/>
</dbReference>
<dbReference type="GO" id="GO:0000122">
    <property type="term" value="P:negative regulation of transcription by RNA polymerase II"/>
    <property type="evidence" value="ECO:0007669"/>
    <property type="project" value="TreeGrafter"/>
</dbReference>
<keyword evidence="5" id="KW-0805">Transcription regulation</keyword>
<dbReference type="OrthoDB" id="515401at2759"/>
<evidence type="ECO:0000256" key="3">
    <source>
        <dbReference type="ARBA" id="ARBA00022771"/>
    </source>
</evidence>
<evidence type="ECO:0000313" key="12">
    <source>
        <dbReference type="EMBL" id="CAG9853617.1"/>
    </source>
</evidence>
<dbReference type="PANTHER" id="PTHR10071">
    <property type="entry name" value="TRANSCRIPTION FACTOR GATA FAMILY MEMBER"/>
    <property type="match status" value="1"/>
</dbReference>
<dbReference type="AlphaFoldDB" id="A0A9N9T951"/>
<evidence type="ECO:0000256" key="2">
    <source>
        <dbReference type="ARBA" id="ARBA00022723"/>
    </source>
</evidence>
<keyword evidence="4" id="KW-0862">Zinc</keyword>
<protein>
    <recommendedName>
        <fullName evidence="11">GATA-type domain-containing protein</fullName>
    </recommendedName>
</protein>
<evidence type="ECO:0000256" key="1">
    <source>
        <dbReference type="ARBA" id="ARBA00004123"/>
    </source>
</evidence>
<dbReference type="PROSITE" id="PS50114">
    <property type="entry name" value="GATA_ZN_FINGER_2"/>
    <property type="match status" value="2"/>
</dbReference>
<gene>
    <name evidence="12" type="ORF">PHYEVI_LOCUS90</name>
</gene>
<proteinExistence type="predicted"/>
<dbReference type="InterPro" id="IPR013088">
    <property type="entry name" value="Znf_NHR/GATA"/>
</dbReference>
<reference evidence="12" key="1">
    <citation type="submission" date="2022-01" db="EMBL/GenBank/DDBJ databases">
        <authorList>
            <person name="King R."/>
        </authorList>
    </citation>
    <scope>NUCLEOTIDE SEQUENCE</scope>
</reference>
<evidence type="ECO:0000256" key="7">
    <source>
        <dbReference type="ARBA" id="ARBA00023163"/>
    </source>
</evidence>
<dbReference type="EMBL" id="OU900094">
    <property type="protein sequence ID" value="CAG9853617.1"/>
    <property type="molecule type" value="Genomic_DNA"/>
</dbReference>
<dbReference type="PANTHER" id="PTHR10071:SF337">
    <property type="entry name" value="GATA-BINDING FACTOR A"/>
    <property type="match status" value="1"/>
</dbReference>
<evidence type="ECO:0000259" key="11">
    <source>
        <dbReference type="PROSITE" id="PS50114"/>
    </source>
</evidence>
<feature type="compositionally biased region" description="Basic and acidic residues" evidence="10">
    <location>
        <begin position="1"/>
        <end position="25"/>
    </location>
</feature>
<name>A0A9N9T951_PHYSR</name>